<evidence type="ECO:0000313" key="2">
    <source>
        <dbReference type="EMBL" id="GBP89659.1"/>
    </source>
</evidence>
<protein>
    <submittedName>
        <fullName evidence="2">Uncharacterized protein</fullName>
    </submittedName>
</protein>
<gene>
    <name evidence="2" type="ORF">EVAR_66991_1</name>
</gene>
<evidence type="ECO:0000313" key="3">
    <source>
        <dbReference type="Proteomes" id="UP000299102"/>
    </source>
</evidence>
<accession>A0A4C1ZRR2</accession>
<feature type="region of interest" description="Disordered" evidence="1">
    <location>
        <begin position="32"/>
        <end position="63"/>
    </location>
</feature>
<sequence>MSKSSGSVCLRAPTLCVQGPSLRVPAGPYIALDGSGGREGEARERRDSSRKKAYEAVSGNERSNRTRHITYETTITGNSYLVDLLSNTPTTPYLKWTTIKDEDRDCTRTRYRRHWLYKASHQRVT</sequence>
<reference evidence="2 3" key="1">
    <citation type="journal article" date="2019" name="Commun. Biol.">
        <title>The bagworm genome reveals a unique fibroin gene that provides high tensile strength.</title>
        <authorList>
            <person name="Kono N."/>
            <person name="Nakamura H."/>
            <person name="Ohtoshi R."/>
            <person name="Tomita M."/>
            <person name="Numata K."/>
            <person name="Arakawa K."/>
        </authorList>
    </citation>
    <scope>NUCLEOTIDE SEQUENCE [LARGE SCALE GENOMIC DNA]</scope>
</reference>
<proteinExistence type="predicted"/>
<dbReference type="AlphaFoldDB" id="A0A4C1ZRR2"/>
<dbReference type="EMBL" id="BGZK01002017">
    <property type="protein sequence ID" value="GBP89659.1"/>
    <property type="molecule type" value="Genomic_DNA"/>
</dbReference>
<comment type="caution">
    <text evidence="2">The sequence shown here is derived from an EMBL/GenBank/DDBJ whole genome shotgun (WGS) entry which is preliminary data.</text>
</comment>
<feature type="compositionally biased region" description="Basic and acidic residues" evidence="1">
    <location>
        <begin position="36"/>
        <end position="54"/>
    </location>
</feature>
<dbReference type="Proteomes" id="UP000299102">
    <property type="component" value="Unassembled WGS sequence"/>
</dbReference>
<keyword evidence="3" id="KW-1185">Reference proteome</keyword>
<evidence type="ECO:0000256" key="1">
    <source>
        <dbReference type="SAM" id="MobiDB-lite"/>
    </source>
</evidence>
<name>A0A4C1ZRR2_EUMVA</name>
<organism evidence="2 3">
    <name type="scientific">Eumeta variegata</name>
    <name type="common">Bagworm moth</name>
    <name type="synonym">Eumeta japonica</name>
    <dbReference type="NCBI Taxonomy" id="151549"/>
    <lineage>
        <taxon>Eukaryota</taxon>
        <taxon>Metazoa</taxon>
        <taxon>Ecdysozoa</taxon>
        <taxon>Arthropoda</taxon>
        <taxon>Hexapoda</taxon>
        <taxon>Insecta</taxon>
        <taxon>Pterygota</taxon>
        <taxon>Neoptera</taxon>
        <taxon>Endopterygota</taxon>
        <taxon>Lepidoptera</taxon>
        <taxon>Glossata</taxon>
        <taxon>Ditrysia</taxon>
        <taxon>Tineoidea</taxon>
        <taxon>Psychidae</taxon>
        <taxon>Oiketicinae</taxon>
        <taxon>Eumeta</taxon>
    </lineage>
</organism>